<reference evidence="8 9" key="1">
    <citation type="submission" date="2017-06" db="EMBL/GenBank/DDBJ databases">
        <title>Neisseria chenwenguii sp. nov., isolated from the intestinal contents of Tibetan Plateau Pika in Yushu, Qinghai Province, China.</title>
        <authorList>
            <person name="Zhang G."/>
        </authorList>
    </citation>
    <scope>NUCLEOTIDE SEQUENCE [LARGE SCALE GENOMIC DNA]</scope>
    <source>
        <strain evidence="8 9">10023</strain>
    </source>
</reference>
<gene>
    <name evidence="8" type="ORF">BG910_11305</name>
</gene>
<comment type="catalytic activity">
    <reaction evidence="6">
        <text>hydrogencarbonate + H(+) = CO2 + H2O</text>
        <dbReference type="Rhea" id="RHEA:10748"/>
        <dbReference type="ChEBI" id="CHEBI:15377"/>
        <dbReference type="ChEBI" id="CHEBI:15378"/>
        <dbReference type="ChEBI" id="CHEBI:16526"/>
        <dbReference type="ChEBI" id="CHEBI:17544"/>
        <dbReference type="EC" id="4.2.1.1"/>
    </reaction>
</comment>
<evidence type="ECO:0000256" key="3">
    <source>
        <dbReference type="ARBA" id="ARBA00022723"/>
    </source>
</evidence>
<dbReference type="SUPFAM" id="SSF51069">
    <property type="entry name" value="Carbonic anhydrase"/>
    <property type="match status" value="1"/>
</dbReference>
<dbReference type="PROSITE" id="PS51144">
    <property type="entry name" value="ALPHA_CA_2"/>
    <property type="match status" value="1"/>
</dbReference>
<dbReference type="GO" id="GO:0008270">
    <property type="term" value="F:zinc ion binding"/>
    <property type="evidence" value="ECO:0007669"/>
    <property type="project" value="InterPro"/>
</dbReference>
<evidence type="ECO:0000313" key="8">
    <source>
        <dbReference type="EMBL" id="ASK28569.1"/>
    </source>
</evidence>
<comment type="similarity">
    <text evidence="1">Belongs to the alpha-carbonic anhydrase family.</text>
</comment>
<evidence type="ECO:0000256" key="4">
    <source>
        <dbReference type="ARBA" id="ARBA00022833"/>
    </source>
</evidence>
<dbReference type="InterPro" id="IPR001148">
    <property type="entry name" value="CA_dom"/>
</dbReference>
<keyword evidence="3" id="KW-0479">Metal-binding</keyword>
<keyword evidence="4" id="KW-0862">Zinc</keyword>
<dbReference type="OrthoDB" id="5327615at2"/>
<dbReference type="CDD" id="cd03124">
    <property type="entry name" value="alpha_CA_prokaryotic_like"/>
    <property type="match status" value="1"/>
</dbReference>
<dbReference type="PANTHER" id="PTHR18952:SF265">
    <property type="entry name" value="CARBONIC ANHYDRASE"/>
    <property type="match status" value="1"/>
</dbReference>
<dbReference type="RefSeq" id="WP_089037254.1">
    <property type="nucleotide sequence ID" value="NZ_CP022278.1"/>
</dbReference>
<dbReference type="EC" id="4.2.1.1" evidence="2"/>
<evidence type="ECO:0000256" key="5">
    <source>
        <dbReference type="ARBA" id="ARBA00023239"/>
    </source>
</evidence>
<feature type="domain" description="Alpha-carbonic anhydrase" evidence="7">
    <location>
        <begin position="25"/>
        <end position="249"/>
    </location>
</feature>
<dbReference type="GO" id="GO:0004089">
    <property type="term" value="F:carbonate dehydratase activity"/>
    <property type="evidence" value="ECO:0007669"/>
    <property type="project" value="UniProtKB-EC"/>
</dbReference>
<protein>
    <recommendedName>
        <fullName evidence="2">carbonic anhydrase</fullName>
        <ecNumber evidence="2">4.2.1.1</ecNumber>
    </recommendedName>
</protein>
<accession>A0A220S4X2</accession>
<dbReference type="AlphaFoldDB" id="A0A220S4X2"/>
<evidence type="ECO:0000313" key="9">
    <source>
        <dbReference type="Proteomes" id="UP000198238"/>
    </source>
</evidence>
<dbReference type="Pfam" id="PF00194">
    <property type="entry name" value="Carb_anhydrase"/>
    <property type="match status" value="1"/>
</dbReference>
<proteinExistence type="inferred from homology"/>
<dbReference type="EMBL" id="CP022278">
    <property type="protein sequence ID" value="ASK28569.1"/>
    <property type="molecule type" value="Genomic_DNA"/>
</dbReference>
<keyword evidence="5" id="KW-0456">Lyase</keyword>
<dbReference type="Gene3D" id="3.10.200.10">
    <property type="entry name" value="Alpha carbonic anhydrase"/>
    <property type="match status" value="1"/>
</dbReference>
<dbReference type="KEGG" id="nei:BG910_11305"/>
<dbReference type="Proteomes" id="UP000198238">
    <property type="component" value="Chromosome"/>
</dbReference>
<keyword evidence="9" id="KW-1185">Reference proteome</keyword>
<evidence type="ECO:0000259" key="7">
    <source>
        <dbReference type="PROSITE" id="PS51144"/>
    </source>
</evidence>
<dbReference type="SMART" id="SM01057">
    <property type="entry name" value="Carb_anhydrase"/>
    <property type="match status" value="1"/>
</dbReference>
<dbReference type="InterPro" id="IPR041891">
    <property type="entry name" value="Alpha_CA_prokaryot-like"/>
</dbReference>
<dbReference type="InterPro" id="IPR023561">
    <property type="entry name" value="Carbonic_anhydrase_a-class"/>
</dbReference>
<sequence length="250" mass="27899">MMDKRILLNSLLFSLSLPLAAAGHSHWSYSGHKSPEYWGDLDTAYTACKTGLNQSPVDLSQPAAVTDKSSLQYRHVRTVYKLENNGHTLEAKPEGKPQFIMLNGKKFQFKQFHFHTPSEHTFKGKYFPMEAHFVHQNEKGELAVLGVVFKAGKTNPALTPLTAKLLKSGQETKLAQALDIGSLFPKNPRHFHLNGSLTTPPCSEGVNWIVFETPVEAGKAQIEAMEKIIGQKNNRPIQPLNARVVIEEEK</sequence>
<name>A0A220S4X2_9NEIS</name>
<organism evidence="8 9">
    <name type="scientific">Neisseria chenwenguii</name>
    <dbReference type="NCBI Taxonomy" id="1853278"/>
    <lineage>
        <taxon>Bacteria</taxon>
        <taxon>Pseudomonadati</taxon>
        <taxon>Pseudomonadota</taxon>
        <taxon>Betaproteobacteria</taxon>
        <taxon>Neisseriales</taxon>
        <taxon>Neisseriaceae</taxon>
        <taxon>Neisseria</taxon>
    </lineage>
</organism>
<dbReference type="PANTHER" id="PTHR18952">
    <property type="entry name" value="CARBONIC ANHYDRASE"/>
    <property type="match status" value="1"/>
</dbReference>
<evidence type="ECO:0000256" key="6">
    <source>
        <dbReference type="ARBA" id="ARBA00048348"/>
    </source>
</evidence>
<evidence type="ECO:0000256" key="1">
    <source>
        <dbReference type="ARBA" id="ARBA00010718"/>
    </source>
</evidence>
<evidence type="ECO:0000256" key="2">
    <source>
        <dbReference type="ARBA" id="ARBA00012925"/>
    </source>
</evidence>
<dbReference type="InterPro" id="IPR036398">
    <property type="entry name" value="CA_dom_sf"/>
</dbReference>